<protein>
    <submittedName>
        <fullName evidence="10">M13 family peptidase</fullName>
    </submittedName>
</protein>
<evidence type="ECO:0000259" key="9">
    <source>
        <dbReference type="Pfam" id="PF05649"/>
    </source>
</evidence>
<dbReference type="Gene3D" id="1.10.1380.10">
    <property type="entry name" value="Neutral endopeptidase , domain2"/>
    <property type="match status" value="1"/>
</dbReference>
<evidence type="ECO:0000256" key="6">
    <source>
        <dbReference type="ARBA" id="ARBA00022833"/>
    </source>
</evidence>
<keyword evidence="11" id="KW-1185">Reference proteome</keyword>
<keyword evidence="3" id="KW-0645">Protease</keyword>
<dbReference type="PROSITE" id="PS51885">
    <property type="entry name" value="NEPRILYSIN"/>
    <property type="match status" value="1"/>
</dbReference>
<evidence type="ECO:0000313" key="10">
    <source>
        <dbReference type="EMBL" id="WUM22285.1"/>
    </source>
</evidence>
<keyword evidence="4" id="KW-0479">Metal-binding</keyword>
<dbReference type="InterPro" id="IPR042089">
    <property type="entry name" value="Peptidase_M13_dom_2"/>
</dbReference>
<dbReference type="SUPFAM" id="SSF55486">
    <property type="entry name" value="Metalloproteases ('zincins'), catalytic domain"/>
    <property type="match status" value="1"/>
</dbReference>
<keyword evidence="7" id="KW-0482">Metalloprotease</keyword>
<dbReference type="Proteomes" id="UP001432128">
    <property type="component" value="Chromosome"/>
</dbReference>
<keyword evidence="5" id="KW-0378">Hydrolase</keyword>
<dbReference type="Pfam" id="PF01431">
    <property type="entry name" value="Peptidase_M13"/>
    <property type="match status" value="1"/>
</dbReference>
<comment type="cofactor">
    <cofactor evidence="1">
        <name>Zn(2+)</name>
        <dbReference type="ChEBI" id="CHEBI:29105"/>
    </cofactor>
</comment>
<dbReference type="Gene3D" id="3.40.390.10">
    <property type="entry name" value="Collagenase (Catalytic Domain)"/>
    <property type="match status" value="1"/>
</dbReference>
<organism evidence="10 11">
    <name type="scientific">Williamsia herbipolensis</name>
    <dbReference type="NCBI Taxonomy" id="1603258"/>
    <lineage>
        <taxon>Bacteria</taxon>
        <taxon>Bacillati</taxon>
        <taxon>Actinomycetota</taxon>
        <taxon>Actinomycetes</taxon>
        <taxon>Mycobacteriales</taxon>
        <taxon>Nocardiaceae</taxon>
        <taxon>Williamsia</taxon>
    </lineage>
</organism>
<evidence type="ECO:0000256" key="3">
    <source>
        <dbReference type="ARBA" id="ARBA00022670"/>
    </source>
</evidence>
<dbReference type="InterPro" id="IPR008753">
    <property type="entry name" value="Peptidase_M13_N"/>
</dbReference>
<evidence type="ECO:0000256" key="7">
    <source>
        <dbReference type="ARBA" id="ARBA00023049"/>
    </source>
</evidence>
<dbReference type="CDD" id="cd08662">
    <property type="entry name" value="M13"/>
    <property type="match status" value="1"/>
</dbReference>
<dbReference type="GO" id="GO:0016485">
    <property type="term" value="P:protein processing"/>
    <property type="evidence" value="ECO:0007669"/>
    <property type="project" value="TreeGrafter"/>
</dbReference>
<dbReference type="GO" id="GO:0004222">
    <property type="term" value="F:metalloendopeptidase activity"/>
    <property type="evidence" value="ECO:0007669"/>
    <property type="project" value="InterPro"/>
</dbReference>
<gene>
    <name evidence="10" type="ORF">OG579_05760</name>
</gene>
<dbReference type="InterPro" id="IPR000718">
    <property type="entry name" value="Peptidase_M13"/>
</dbReference>
<evidence type="ECO:0000256" key="1">
    <source>
        <dbReference type="ARBA" id="ARBA00001947"/>
    </source>
</evidence>
<dbReference type="AlphaFoldDB" id="A0AAU4K8A5"/>
<dbReference type="InterPro" id="IPR024079">
    <property type="entry name" value="MetalloPept_cat_dom_sf"/>
</dbReference>
<name>A0AAU4K8A5_9NOCA</name>
<feature type="domain" description="Peptidase M13 C-terminal" evidence="8">
    <location>
        <begin position="488"/>
        <end position="687"/>
    </location>
</feature>
<dbReference type="PRINTS" id="PR00786">
    <property type="entry name" value="NEPRILYSIN"/>
</dbReference>
<dbReference type="EMBL" id="CP108021">
    <property type="protein sequence ID" value="WUM22285.1"/>
    <property type="molecule type" value="Genomic_DNA"/>
</dbReference>
<evidence type="ECO:0000256" key="4">
    <source>
        <dbReference type="ARBA" id="ARBA00022723"/>
    </source>
</evidence>
<reference evidence="10 11" key="1">
    <citation type="submission" date="2022-10" db="EMBL/GenBank/DDBJ databases">
        <title>The complete genomes of actinobacterial strains from the NBC collection.</title>
        <authorList>
            <person name="Joergensen T.S."/>
            <person name="Alvarez Arevalo M."/>
            <person name="Sterndorff E.B."/>
            <person name="Faurdal D."/>
            <person name="Vuksanovic O."/>
            <person name="Mourched A.-S."/>
            <person name="Charusanti P."/>
            <person name="Shaw S."/>
            <person name="Blin K."/>
            <person name="Weber T."/>
        </authorList>
    </citation>
    <scope>NUCLEOTIDE SEQUENCE [LARGE SCALE GENOMIC DNA]</scope>
    <source>
        <strain evidence="10 11">NBC_00319</strain>
    </source>
</reference>
<evidence type="ECO:0000259" key="8">
    <source>
        <dbReference type="Pfam" id="PF01431"/>
    </source>
</evidence>
<dbReference type="PANTHER" id="PTHR11733:SF167">
    <property type="entry name" value="FI17812P1-RELATED"/>
    <property type="match status" value="1"/>
</dbReference>
<evidence type="ECO:0000256" key="5">
    <source>
        <dbReference type="ARBA" id="ARBA00022801"/>
    </source>
</evidence>
<dbReference type="InterPro" id="IPR018497">
    <property type="entry name" value="Peptidase_M13_C"/>
</dbReference>
<dbReference type="Pfam" id="PF05649">
    <property type="entry name" value="Peptidase_M13_N"/>
    <property type="match status" value="1"/>
</dbReference>
<dbReference type="PANTHER" id="PTHR11733">
    <property type="entry name" value="ZINC METALLOPROTEASE FAMILY M13 NEPRILYSIN-RELATED"/>
    <property type="match status" value="1"/>
</dbReference>
<dbReference type="RefSeq" id="WP_328859167.1">
    <property type="nucleotide sequence ID" value="NZ_CP108021.1"/>
</dbReference>
<proteinExistence type="inferred from homology"/>
<evidence type="ECO:0000313" key="11">
    <source>
        <dbReference type="Proteomes" id="UP001432128"/>
    </source>
</evidence>
<comment type="similarity">
    <text evidence="2">Belongs to the peptidase M13 family.</text>
</comment>
<evidence type="ECO:0000256" key="2">
    <source>
        <dbReference type="ARBA" id="ARBA00007357"/>
    </source>
</evidence>
<sequence>MHPRADLSAAPVRGPLVLGRRAFLASVGGVVAAGFLAACGDDSAPRRTITPDLSGADNAVRVQNDLYRHVNGSWLTTYQIPADKAGFATFTELDDTAREQLRAIIEKIPASATGEDAKVRDLYASYMDTAAIAAAGVTPVTPLLDAISAAQTKTQLTQGLASLSTAGGSGIIDFYVAPDQENATRYVANIVQSGIGLPDESYYREDSYAQTRTQYVAFLTTLAREAGLADPAGVATRAMSVETAVAKGHLTTVESRDAKATYNPKTWAEFTAEAPGMDWEAWRSGLGATQQQFSRVVLTGNKVSATVGTVWRDTPIETLRDYIRMIVLRSYARYLSPPFADAYFDFFSKTLNGVEQQPERWKRGVSVVDTLLGEALGKKYVKQHFSSTAKSDAKELVGNLLEAYKRSFEKIDWFSDATRKEALTKLGKINVKIGYPDKWRDYSDVTISRTDIIANYRQGYAFESKRQVDKLGTTVNKDDWQMTPQTVNAYYDPTFNEIVFPAAILQSPFFSPDAEIAVNYGGIGAVIGHEIGHGFDDQGSQYDGDGNLRDWWTAADRAAFTKKSDALIAQYNVLVPRGLKPDQHVDGALTVGENLADLGGLSIALSAASIAAEKDGQKDFDRTDVFLSWARIWRSKDRPAALAEQLATDPHSPGEFRCNQVVRNLPDFYSTFGVTPSDALYLPEAQRVRIW</sequence>
<dbReference type="GO" id="GO:0005886">
    <property type="term" value="C:plasma membrane"/>
    <property type="evidence" value="ECO:0007669"/>
    <property type="project" value="TreeGrafter"/>
</dbReference>
<dbReference type="GO" id="GO:0046872">
    <property type="term" value="F:metal ion binding"/>
    <property type="evidence" value="ECO:0007669"/>
    <property type="project" value="UniProtKB-KW"/>
</dbReference>
<accession>A0AAU4K8A5</accession>
<feature type="domain" description="Peptidase M13 N-terminal" evidence="9">
    <location>
        <begin position="63"/>
        <end position="436"/>
    </location>
</feature>
<dbReference type="KEGG" id="whr:OG579_05760"/>
<keyword evidence="6" id="KW-0862">Zinc</keyword>